<dbReference type="PANTHER" id="PTHR43283:SF3">
    <property type="entry name" value="BETA-LACTAMASE FAMILY PROTEIN (AFU_ORTHOLOGUE AFUA_5G07500)"/>
    <property type="match status" value="1"/>
</dbReference>
<dbReference type="InterPro" id="IPR001466">
    <property type="entry name" value="Beta-lactam-related"/>
</dbReference>
<evidence type="ECO:0000259" key="1">
    <source>
        <dbReference type="Pfam" id="PF00144"/>
    </source>
</evidence>
<dbReference type="Gene3D" id="3.40.710.10">
    <property type="entry name" value="DD-peptidase/beta-lactamase superfamily"/>
    <property type="match status" value="1"/>
</dbReference>
<gene>
    <name evidence="2" type="ORF">GXW78_12980</name>
</gene>
<dbReference type="PANTHER" id="PTHR43283">
    <property type="entry name" value="BETA-LACTAMASE-RELATED"/>
    <property type="match status" value="1"/>
</dbReference>
<organism evidence="2 3">
    <name type="scientific">Neoroseomonas terrae</name>
    <dbReference type="NCBI Taxonomy" id="424799"/>
    <lineage>
        <taxon>Bacteria</taxon>
        <taxon>Pseudomonadati</taxon>
        <taxon>Pseudomonadota</taxon>
        <taxon>Alphaproteobacteria</taxon>
        <taxon>Acetobacterales</taxon>
        <taxon>Acetobacteraceae</taxon>
        <taxon>Neoroseomonas</taxon>
    </lineage>
</organism>
<dbReference type="SUPFAM" id="SSF56601">
    <property type="entry name" value="beta-lactamase/transpeptidase-like"/>
    <property type="match status" value="1"/>
</dbReference>
<dbReference type="Proteomes" id="UP000698752">
    <property type="component" value="Unassembled WGS sequence"/>
</dbReference>
<dbReference type="EMBL" id="JAAEDI010000013">
    <property type="protein sequence ID" value="MBR0650582.1"/>
    <property type="molecule type" value="Genomic_DNA"/>
</dbReference>
<reference evidence="3" key="1">
    <citation type="journal article" date="2021" name="Syst. Appl. Microbiol.">
        <title>Roseomonas hellenica sp. nov., isolated from roots of wild-growing Alkanna tinctoria.</title>
        <authorList>
            <person name="Rat A."/>
            <person name="Naranjo H.D."/>
            <person name="Lebbe L."/>
            <person name="Cnockaert M."/>
            <person name="Krigas N."/>
            <person name="Grigoriadou K."/>
            <person name="Maloupa E."/>
            <person name="Willems A."/>
        </authorList>
    </citation>
    <scope>NUCLEOTIDE SEQUENCE [LARGE SCALE GENOMIC DNA]</scope>
    <source>
        <strain evidence="3">LMG 31159</strain>
    </source>
</reference>
<dbReference type="RefSeq" id="WP_211869252.1">
    <property type="nucleotide sequence ID" value="NZ_JAAEDI010000013.1"/>
</dbReference>
<evidence type="ECO:0000313" key="3">
    <source>
        <dbReference type="Proteomes" id="UP000698752"/>
    </source>
</evidence>
<protein>
    <submittedName>
        <fullName evidence="2">Beta-lactamase family protein</fullName>
    </submittedName>
</protein>
<name>A0ABS5EHU8_9PROT</name>
<dbReference type="InterPro" id="IPR050789">
    <property type="entry name" value="Diverse_Enzym_Activities"/>
</dbReference>
<feature type="domain" description="Beta-lactamase-related" evidence="1">
    <location>
        <begin position="33"/>
        <end position="397"/>
    </location>
</feature>
<evidence type="ECO:0000313" key="2">
    <source>
        <dbReference type="EMBL" id="MBR0650582.1"/>
    </source>
</evidence>
<sequence>MSIIQAEIPAIPATRPEAVGMSSARLARIRPALDREVAEGRFPGGVVGIARDGKLVHLEAVGFLDAEAKTPMRPDALFAIASMTKPVCGVAALSLVEEGRLLLSDPVGAYLPPLMTMQVAMPTPGMLSGDGPIETEAQRRPMTVQDAARHTTGFVYGGFGGTAVHKAHPGTSLTVANEFDAEGLAKALGATPLRHHPGEAWEYGFSTDVLGLVAQAAGGASLGTLMRERIFAPLGMAETGYVLPQGGAERFAKALPACPLTGKPQSVTAATTAPRIEVGGAGLISTVSDYLRFAEMLRAGGSLGGARVLSPATVRWMGSDHLQGIEGGPDRMDPGLKGYGFGLTVAVRKNPGGSAFMGAPGAFGWSGVFGTYFWVDPAERLAVVLMAHAPGEMRLRYRRLINMLAYQAIEN</sequence>
<dbReference type="InterPro" id="IPR012338">
    <property type="entry name" value="Beta-lactam/transpept-like"/>
</dbReference>
<comment type="caution">
    <text evidence="2">The sequence shown here is derived from an EMBL/GenBank/DDBJ whole genome shotgun (WGS) entry which is preliminary data.</text>
</comment>
<accession>A0ABS5EHU8</accession>
<proteinExistence type="predicted"/>
<dbReference type="Pfam" id="PF00144">
    <property type="entry name" value="Beta-lactamase"/>
    <property type="match status" value="1"/>
</dbReference>
<keyword evidence="3" id="KW-1185">Reference proteome</keyword>